<feature type="compositionally biased region" description="Basic and acidic residues" evidence="8">
    <location>
        <begin position="1"/>
        <end position="10"/>
    </location>
</feature>
<evidence type="ECO:0000313" key="11">
    <source>
        <dbReference type="Proteomes" id="UP000237271"/>
    </source>
</evidence>
<feature type="region of interest" description="Disordered" evidence="8">
    <location>
        <begin position="398"/>
        <end position="417"/>
    </location>
</feature>
<feature type="compositionally biased region" description="Polar residues" evidence="8">
    <location>
        <begin position="267"/>
        <end position="282"/>
    </location>
</feature>
<feature type="domain" description="C2H2-type" evidence="9">
    <location>
        <begin position="150"/>
        <end position="169"/>
    </location>
</feature>
<keyword evidence="4" id="KW-0862">Zinc</keyword>
<proteinExistence type="predicted"/>
<dbReference type="EMBL" id="NCKW01015482">
    <property type="protein sequence ID" value="POM62914.1"/>
    <property type="molecule type" value="Genomic_DNA"/>
</dbReference>
<keyword evidence="3 7" id="KW-0863">Zinc-finger</keyword>
<dbReference type="Pfam" id="PF00096">
    <property type="entry name" value="zf-C2H2"/>
    <property type="match status" value="2"/>
</dbReference>
<evidence type="ECO:0000256" key="5">
    <source>
        <dbReference type="ARBA" id="ARBA00023015"/>
    </source>
</evidence>
<accession>A0A2P4XBI8</accession>
<evidence type="ECO:0000256" key="4">
    <source>
        <dbReference type="ARBA" id="ARBA00022833"/>
    </source>
</evidence>
<name>A0A2P4XBI8_9STRA</name>
<protein>
    <recommendedName>
        <fullName evidence="9">C2H2-type domain-containing protein</fullName>
    </recommendedName>
</protein>
<dbReference type="PANTHER" id="PTHR45988:SF18">
    <property type="entry name" value="C2H2-TYPE ZINC FINGER FAMILY PROTEIN"/>
    <property type="match status" value="1"/>
</dbReference>
<reference evidence="10 11" key="1">
    <citation type="journal article" date="2017" name="Genome Biol. Evol.">
        <title>Phytophthora megakarya and P. palmivora, closely related causal agents of cacao black pod rot, underwent increases in genome sizes and gene numbers by different mechanisms.</title>
        <authorList>
            <person name="Ali S.S."/>
            <person name="Shao J."/>
            <person name="Lary D.J."/>
            <person name="Kronmiller B."/>
            <person name="Shen D."/>
            <person name="Strem M.D."/>
            <person name="Amoako-Attah I."/>
            <person name="Akrofi A.Y."/>
            <person name="Begoude B.A."/>
            <person name="Ten Hoopen G.M."/>
            <person name="Coulibaly K."/>
            <person name="Kebe B.I."/>
            <person name="Melnick R.L."/>
            <person name="Guiltinan M.J."/>
            <person name="Tyler B.M."/>
            <person name="Meinhardt L.W."/>
            <person name="Bailey B.A."/>
        </authorList>
    </citation>
    <scope>NUCLEOTIDE SEQUENCE [LARGE SCALE GENOMIC DNA]</scope>
    <source>
        <strain evidence="11">sbr112.9</strain>
    </source>
</reference>
<gene>
    <name evidence="10" type="ORF">PHPALM_27864</name>
</gene>
<dbReference type="InterPro" id="IPR044653">
    <property type="entry name" value="AZF1/2/3-like"/>
</dbReference>
<feature type="region of interest" description="Disordered" evidence="8">
    <location>
        <begin position="180"/>
        <end position="199"/>
    </location>
</feature>
<dbReference type="PROSITE" id="PS50157">
    <property type="entry name" value="ZINC_FINGER_C2H2_2"/>
    <property type="match status" value="2"/>
</dbReference>
<dbReference type="InterPro" id="IPR013087">
    <property type="entry name" value="Znf_C2H2_type"/>
</dbReference>
<feature type="compositionally biased region" description="Polar residues" evidence="8">
    <location>
        <begin position="299"/>
        <end position="314"/>
    </location>
</feature>
<keyword evidence="6" id="KW-0804">Transcription</keyword>
<dbReference type="GO" id="GO:0000976">
    <property type="term" value="F:transcription cis-regulatory region binding"/>
    <property type="evidence" value="ECO:0007669"/>
    <property type="project" value="TreeGrafter"/>
</dbReference>
<keyword evidence="2" id="KW-0677">Repeat</keyword>
<dbReference type="Gene3D" id="3.30.160.60">
    <property type="entry name" value="Classic Zinc Finger"/>
    <property type="match status" value="1"/>
</dbReference>
<dbReference type="SMART" id="SM00355">
    <property type="entry name" value="ZnF_C2H2"/>
    <property type="match status" value="3"/>
</dbReference>
<keyword evidence="11" id="KW-1185">Reference proteome</keyword>
<evidence type="ECO:0000256" key="8">
    <source>
        <dbReference type="SAM" id="MobiDB-lite"/>
    </source>
</evidence>
<feature type="domain" description="C2H2-type" evidence="9">
    <location>
        <begin position="65"/>
        <end position="93"/>
    </location>
</feature>
<evidence type="ECO:0000256" key="6">
    <source>
        <dbReference type="ARBA" id="ARBA00023163"/>
    </source>
</evidence>
<evidence type="ECO:0000313" key="10">
    <source>
        <dbReference type="EMBL" id="POM62914.1"/>
    </source>
</evidence>
<dbReference type="Pfam" id="PF13912">
    <property type="entry name" value="zf-C2H2_6"/>
    <property type="match status" value="1"/>
</dbReference>
<evidence type="ECO:0000256" key="1">
    <source>
        <dbReference type="ARBA" id="ARBA00022723"/>
    </source>
</evidence>
<feature type="region of interest" description="Disordered" evidence="8">
    <location>
        <begin position="1"/>
        <end position="64"/>
    </location>
</feature>
<keyword evidence="1" id="KW-0479">Metal-binding</keyword>
<feature type="compositionally biased region" description="Polar residues" evidence="8">
    <location>
        <begin position="244"/>
        <end position="255"/>
    </location>
</feature>
<dbReference type="Proteomes" id="UP000237271">
    <property type="component" value="Unassembled WGS sequence"/>
</dbReference>
<keyword evidence="5" id="KW-0805">Transcription regulation</keyword>
<organism evidence="10 11">
    <name type="scientific">Phytophthora palmivora</name>
    <dbReference type="NCBI Taxonomy" id="4796"/>
    <lineage>
        <taxon>Eukaryota</taxon>
        <taxon>Sar</taxon>
        <taxon>Stramenopiles</taxon>
        <taxon>Oomycota</taxon>
        <taxon>Peronosporomycetes</taxon>
        <taxon>Peronosporales</taxon>
        <taxon>Peronosporaceae</taxon>
        <taxon>Phytophthora</taxon>
    </lineage>
</organism>
<feature type="compositionally biased region" description="Polar residues" evidence="8">
    <location>
        <begin position="405"/>
        <end position="416"/>
    </location>
</feature>
<evidence type="ECO:0000256" key="7">
    <source>
        <dbReference type="PROSITE-ProRule" id="PRU00042"/>
    </source>
</evidence>
<dbReference type="PANTHER" id="PTHR45988">
    <property type="entry name" value="C2H2 TYPE ZINC FINGER TRANSCRIPTION FACTOR FAMILY-RELATED"/>
    <property type="match status" value="1"/>
</dbReference>
<dbReference type="OrthoDB" id="9411774at2759"/>
<sequence>MLQRNERLSEHSSPVAAANELNEHQENQNLNNQPVEEIVSESPPSQTEETSQELDAGKGEGSGALSCPKCGKGFSSGTSLRTHLANVYPCDQPRPVMMPKEGRLDSKTCFKCGKTFASWQGLRGHLNRIKPCDQDKPAPTTTRRRPAASRTCAKCGKTFSSPQSLRIHMNRVKPCDLDKTDLLIPTTPPGSTPPTMPLMMNTEDLKKEAERKAKARYQARKAYLKKRGRLGELGDPPLGLYQSGDDQNGTENTAPNPDLKRSAALDETSQNSGNIELSNNGAKRQRVEEELPQEDDSPSDVSGLSQQDAPTPSQVAPLKKLVATGGSFVHRSNKGHGGDLLAGGCSCPPCVRRWARKLMNRMQQLEDEVLILRRKQSDGVEIPSGTGADLTKTLTSHVRSDKANQNHSPRSDNQGLSADKKSLMDAYTHMNDQILVNERTVEESSGHVQILVGYNPATAMDFRRQVNELRESIRVEKSKRDITLAALIAHEWKTRRDKFKTLLESADTQNSPNDEQTYHAKWSDIANQVSKKDKVMSDLERQMDSLGKSGGNSRSRYSEMGELSSKMAAEYAAKMALESERESVYVGVVKSSSRIRSLVRSSIL</sequence>
<comment type="caution">
    <text evidence="10">The sequence shown here is derived from an EMBL/GenBank/DDBJ whole genome shotgun (WGS) entry which is preliminary data.</text>
</comment>
<dbReference type="GO" id="GO:0003700">
    <property type="term" value="F:DNA-binding transcription factor activity"/>
    <property type="evidence" value="ECO:0007669"/>
    <property type="project" value="InterPro"/>
</dbReference>
<evidence type="ECO:0000259" key="9">
    <source>
        <dbReference type="PROSITE" id="PS50157"/>
    </source>
</evidence>
<evidence type="ECO:0000256" key="2">
    <source>
        <dbReference type="ARBA" id="ARBA00022737"/>
    </source>
</evidence>
<evidence type="ECO:0000256" key="3">
    <source>
        <dbReference type="ARBA" id="ARBA00022771"/>
    </source>
</evidence>
<feature type="compositionally biased region" description="Low complexity" evidence="8">
    <location>
        <begin position="40"/>
        <end position="49"/>
    </location>
</feature>
<feature type="compositionally biased region" description="Pro residues" evidence="8">
    <location>
        <begin position="186"/>
        <end position="196"/>
    </location>
</feature>
<feature type="region of interest" description="Disordered" evidence="8">
    <location>
        <begin position="228"/>
        <end position="316"/>
    </location>
</feature>
<dbReference type="AlphaFoldDB" id="A0A2P4XBI8"/>
<dbReference type="GO" id="GO:0008270">
    <property type="term" value="F:zinc ion binding"/>
    <property type="evidence" value="ECO:0007669"/>
    <property type="project" value="UniProtKB-KW"/>
</dbReference>
<dbReference type="GO" id="GO:0005634">
    <property type="term" value="C:nucleus"/>
    <property type="evidence" value="ECO:0007669"/>
    <property type="project" value="TreeGrafter"/>
</dbReference>
<dbReference type="InterPro" id="IPR036236">
    <property type="entry name" value="Znf_C2H2_sf"/>
</dbReference>
<dbReference type="SUPFAM" id="SSF57667">
    <property type="entry name" value="beta-beta-alpha zinc fingers"/>
    <property type="match status" value="1"/>
</dbReference>